<feature type="compositionally biased region" description="Basic and acidic residues" evidence="1">
    <location>
        <begin position="201"/>
        <end position="216"/>
    </location>
</feature>
<gene>
    <name evidence="2" type="ORF">BB559_000766</name>
</gene>
<proteinExistence type="predicted"/>
<dbReference type="Proteomes" id="UP000245699">
    <property type="component" value="Unassembled WGS sequence"/>
</dbReference>
<feature type="region of interest" description="Disordered" evidence="1">
    <location>
        <begin position="141"/>
        <end position="224"/>
    </location>
</feature>
<sequence>MDFQQSYQYANSQRQPQNVFYPHPNLSNYSMYQKPTEQRNRSGTAMTFHHAPIPSNLNPNVNNTNPFHNPRSQRVYRIPLNNESSHQKSFSRPNRDELGLEYTNPNKQQQTQFYRAYSHSNINFSSNSVKDHIVDNRSLGQKFHSSASPDKPKNVQPSYAHHLQQQVKIGPTSENSAKKSSPKKQSLPKTDGFKLTLDFNPPEKKPLATEKQKESPVKSSDLETSFGSFTDDVFSTIAESGRKKESKQRPRRYSNSSSHVLNIGHSVPVNHNLSKPNYSLKMNASVPHINYTQANSYHLPMPKTIQRTPANYIPPQGQFRSDTGNKNMLNTQFPKYQANSFDTMIYSSSEDQRINSSSSSVATIAVDNMSYPQKFDTMDVNMRKRLQTHNALPNLRQVYY</sequence>
<evidence type="ECO:0000313" key="3">
    <source>
        <dbReference type="Proteomes" id="UP000245699"/>
    </source>
</evidence>
<comment type="caution">
    <text evidence="2">The sequence shown here is derived from an EMBL/GenBank/DDBJ whole genome shotgun (WGS) entry which is preliminary data.</text>
</comment>
<reference evidence="2 3" key="1">
    <citation type="journal article" date="2018" name="MBio">
        <title>Comparative Genomics Reveals the Core Gene Toolbox for the Fungus-Insect Symbiosis.</title>
        <authorList>
            <person name="Wang Y."/>
            <person name="Stata M."/>
            <person name="Wang W."/>
            <person name="Stajich J.E."/>
            <person name="White M.M."/>
            <person name="Moncalvo J.M."/>
        </authorList>
    </citation>
    <scope>NUCLEOTIDE SEQUENCE [LARGE SCALE GENOMIC DNA]</scope>
    <source>
        <strain evidence="2 3">AUS-77-4</strain>
    </source>
</reference>
<name>A0A2T9Z490_9FUNG</name>
<keyword evidence="3" id="KW-1185">Reference proteome</keyword>
<dbReference type="AlphaFoldDB" id="A0A2T9Z490"/>
<feature type="compositionally biased region" description="Polar residues" evidence="1">
    <location>
        <begin position="163"/>
        <end position="175"/>
    </location>
</feature>
<accession>A0A2T9Z490</accession>
<protein>
    <submittedName>
        <fullName evidence="2">Uncharacterized protein</fullName>
    </submittedName>
</protein>
<feature type="region of interest" description="Disordered" evidence="1">
    <location>
        <begin position="237"/>
        <end position="264"/>
    </location>
</feature>
<evidence type="ECO:0000313" key="2">
    <source>
        <dbReference type="EMBL" id="PVU99356.1"/>
    </source>
</evidence>
<organism evidence="2 3">
    <name type="scientific">Furculomyces boomerangus</name>
    <dbReference type="NCBI Taxonomy" id="61424"/>
    <lineage>
        <taxon>Eukaryota</taxon>
        <taxon>Fungi</taxon>
        <taxon>Fungi incertae sedis</taxon>
        <taxon>Zoopagomycota</taxon>
        <taxon>Kickxellomycotina</taxon>
        <taxon>Harpellomycetes</taxon>
        <taxon>Harpellales</taxon>
        <taxon>Harpellaceae</taxon>
        <taxon>Furculomyces</taxon>
    </lineage>
</organism>
<evidence type="ECO:0000256" key="1">
    <source>
        <dbReference type="SAM" id="MobiDB-lite"/>
    </source>
</evidence>
<dbReference type="EMBL" id="MBFT01000040">
    <property type="protein sequence ID" value="PVU99356.1"/>
    <property type="molecule type" value="Genomic_DNA"/>
</dbReference>